<accession>A0A9P4U7S2</accession>
<name>A0A9P4U7S2_9PLEO</name>
<feature type="region of interest" description="Disordered" evidence="1">
    <location>
        <begin position="14"/>
        <end position="42"/>
    </location>
</feature>
<dbReference type="AlphaFoldDB" id="A0A9P4U7S2"/>
<evidence type="ECO:0000313" key="2">
    <source>
        <dbReference type="EMBL" id="KAF2440435.1"/>
    </source>
</evidence>
<evidence type="ECO:0000256" key="1">
    <source>
        <dbReference type="SAM" id="MobiDB-lite"/>
    </source>
</evidence>
<sequence length="235" mass="25489">MPTVGCTINVRLERPPHYRKPGTRRPRNPIQYTGSPRSDRAATHACRRARSADVPSRLSLHTRVQKSAPRFSIAPCLIAPERRGAARDLGACRPAGTNARAGWLCLPRDGWHFGLFALGWVSAGWKSLTSRRGGIQGGPDARWIGKTGGIVCMALFGCRVGASGLVWPTSTSTTRYFWNRGVAFCRGLQKVAESQQLIKPRRGCRDGQLATGSDGSEAGYAERLGPLVLAAVVRK</sequence>
<evidence type="ECO:0000313" key="3">
    <source>
        <dbReference type="Proteomes" id="UP000799764"/>
    </source>
</evidence>
<proteinExistence type="predicted"/>
<reference evidence="2" key="1">
    <citation type="journal article" date="2020" name="Stud. Mycol.">
        <title>101 Dothideomycetes genomes: a test case for predicting lifestyles and emergence of pathogens.</title>
        <authorList>
            <person name="Haridas S."/>
            <person name="Albert R."/>
            <person name="Binder M."/>
            <person name="Bloem J."/>
            <person name="Labutti K."/>
            <person name="Salamov A."/>
            <person name="Andreopoulos B."/>
            <person name="Baker S."/>
            <person name="Barry K."/>
            <person name="Bills G."/>
            <person name="Bluhm B."/>
            <person name="Cannon C."/>
            <person name="Castanera R."/>
            <person name="Culley D."/>
            <person name="Daum C."/>
            <person name="Ezra D."/>
            <person name="Gonzalez J."/>
            <person name="Henrissat B."/>
            <person name="Kuo A."/>
            <person name="Liang C."/>
            <person name="Lipzen A."/>
            <person name="Lutzoni F."/>
            <person name="Magnuson J."/>
            <person name="Mondo S."/>
            <person name="Nolan M."/>
            <person name="Ohm R."/>
            <person name="Pangilinan J."/>
            <person name="Park H.-J."/>
            <person name="Ramirez L."/>
            <person name="Alfaro M."/>
            <person name="Sun H."/>
            <person name="Tritt A."/>
            <person name="Yoshinaga Y."/>
            <person name="Zwiers L.-H."/>
            <person name="Turgeon B."/>
            <person name="Goodwin S."/>
            <person name="Spatafora J."/>
            <person name="Crous P."/>
            <person name="Grigoriev I."/>
        </authorList>
    </citation>
    <scope>NUCLEOTIDE SEQUENCE</scope>
    <source>
        <strain evidence="2">CBS 690.94</strain>
    </source>
</reference>
<protein>
    <submittedName>
        <fullName evidence="2">Uncharacterized protein</fullName>
    </submittedName>
</protein>
<dbReference type="EMBL" id="MU001507">
    <property type="protein sequence ID" value="KAF2440435.1"/>
    <property type="molecule type" value="Genomic_DNA"/>
</dbReference>
<feature type="compositionally biased region" description="Basic residues" evidence="1">
    <location>
        <begin position="17"/>
        <end position="27"/>
    </location>
</feature>
<keyword evidence="3" id="KW-1185">Reference proteome</keyword>
<comment type="caution">
    <text evidence="2">The sequence shown here is derived from an EMBL/GenBank/DDBJ whole genome shotgun (WGS) entry which is preliminary data.</text>
</comment>
<dbReference type="Proteomes" id="UP000799764">
    <property type="component" value="Unassembled WGS sequence"/>
</dbReference>
<gene>
    <name evidence="2" type="ORF">P171DRAFT_100694</name>
</gene>
<organism evidence="2 3">
    <name type="scientific">Karstenula rhodostoma CBS 690.94</name>
    <dbReference type="NCBI Taxonomy" id="1392251"/>
    <lineage>
        <taxon>Eukaryota</taxon>
        <taxon>Fungi</taxon>
        <taxon>Dikarya</taxon>
        <taxon>Ascomycota</taxon>
        <taxon>Pezizomycotina</taxon>
        <taxon>Dothideomycetes</taxon>
        <taxon>Pleosporomycetidae</taxon>
        <taxon>Pleosporales</taxon>
        <taxon>Massarineae</taxon>
        <taxon>Didymosphaeriaceae</taxon>
        <taxon>Karstenula</taxon>
    </lineage>
</organism>